<comment type="caution">
    <text evidence="7">The sequence shown here is derived from an EMBL/GenBank/DDBJ whole genome shotgun (WGS) entry which is preliminary data.</text>
</comment>
<reference evidence="7 8" key="1">
    <citation type="submission" date="2020-02" db="EMBL/GenBank/DDBJ databases">
        <title>Out from the shadows clarifying the taxonomy of the family Cryomorphaceae and related taxa by utilizing the GTDB taxonomic framework.</title>
        <authorList>
            <person name="Bowman J.P."/>
        </authorList>
    </citation>
    <scope>NUCLEOTIDE SEQUENCE [LARGE SCALE GENOMIC DNA]</scope>
    <source>
        <strain evidence="7 8">QSSC 1-22</strain>
    </source>
</reference>
<dbReference type="Proteomes" id="UP000486602">
    <property type="component" value="Unassembled WGS sequence"/>
</dbReference>
<dbReference type="EMBL" id="JAAGVY010000012">
    <property type="protein sequence ID" value="NEN23538.1"/>
    <property type="molecule type" value="Genomic_DNA"/>
</dbReference>
<keyword evidence="4" id="KW-0418">Kinase</keyword>
<dbReference type="PANTHER" id="PTHR34273:SF2">
    <property type="entry name" value="METHYLTHIORIBOSE KINASE"/>
    <property type="match status" value="1"/>
</dbReference>
<dbReference type="Gene3D" id="3.90.1200.10">
    <property type="match status" value="1"/>
</dbReference>
<sequence>MKKLLKDKNELEAYLKNQGWLKPDEQIAKIEKPGEGNMNFTLRVDTGERSFIVKQSRDFVEKYPQVAAPVERVLSEARFYEILSGNAALKAMTPNVIGLDKENSVMIMDDLGAGSDYSRLYREGENIDQADLEILVDFAADLHASFPVKKVNNPIRNREMRFLNFEHIFVIPYLENNGINLDEILPGLAAFAKDFKADKSLHVAVKELGDRYLADGPAILHGDYFPGSWLKTADGIKIIDPEFCFFGDPEFDIGVMCAHLKMADQSAEIIEFVMNRYSAKAKIDSVLTEKYSAAEILRRMLGLAQLPLEINLEKRKDLMEEARNTLKGVQP</sequence>
<gene>
    <name evidence="7" type="ORF">G3O08_08495</name>
</gene>
<organism evidence="7 8">
    <name type="scientific">Cryomorpha ignava</name>
    <dbReference type="NCBI Taxonomy" id="101383"/>
    <lineage>
        <taxon>Bacteria</taxon>
        <taxon>Pseudomonadati</taxon>
        <taxon>Bacteroidota</taxon>
        <taxon>Flavobacteriia</taxon>
        <taxon>Flavobacteriales</taxon>
        <taxon>Cryomorphaceae</taxon>
        <taxon>Cryomorpha</taxon>
    </lineage>
</organism>
<dbReference type="Gene3D" id="3.30.200.20">
    <property type="entry name" value="Phosphorylase Kinase, domain 1"/>
    <property type="match status" value="1"/>
</dbReference>
<keyword evidence="8" id="KW-1185">Reference proteome</keyword>
<proteinExistence type="inferred from homology"/>
<name>A0A7K3WPX2_9FLAO</name>
<dbReference type="AlphaFoldDB" id="A0A7K3WPX2"/>
<dbReference type="GO" id="GO:0016301">
    <property type="term" value="F:kinase activity"/>
    <property type="evidence" value="ECO:0007669"/>
    <property type="project" value="UniProtKB-KW"/>
</dbReference>
<dbReference type="GO" id="GO:0005524">
    <property type="term" value="F:ATP binding"/>
    <property type="evidence" value="ECO:0007669"/>
    <property type="project" value="UniProtKB-KW"/>
</dbReference>
<evidence type="ECO:0000313" key="8">
    <source>
        <dbReference type="Proteomes" id="UP000486602"/>
    </source>
</evidence>
<keyword evidence="3" id="KW-0547">Nucleotide-binding</keyword>
<keyword evidence="2 7" id="KW-0808">Transferase</keyword>
<dbReference type="SUPFAM" id="SSF56112">
    <property type="entry name" value="Protein kinase-like (PK-like)"/>
    <property type="match status" value="1"/>
</dbReference>
<dbReference type="Pfam" id="PF01636">
    <property type="entry name" value="APH"/>
    <property type="match status" value="1"/>
</dbReference>
<evidence type="ECO:0000259" key="6">
    <source>
        <dbReference type="Pfam" id="PF01636"/>
    </source>
</evidence>
<keyword evidence="5" id="KW-0067">ATP-binding</keyword>
<evidence type="ECO:0000256" key="4">
    <source>
        <dbReference type="ARBA" id="ARBA00022777"/>
    </source>
</evidence>
<feature type="domain" description="Aminoglycoside phosphotransferase" evidence="6">
    <location>
        <begin position="31"/>
        <end position="270"/>
    </location>
</feature>
<evidence type="ECO:0000313" key="7">
    <source>
        <dbReference type="EMBL" id="NEN23538.1"/>
    </source>
</evidence>
<dbReference type="InterPro" id="IPR011009">
    <property type="entry name" value="Kinase-like_dom_sf"/>
</dbReference>
<accession>A0A7K3WPX2</accession>
<evidence type="ECO:0000256" key="1">
    <source>
        <dbReference type="ARBA" id="ARBA00010165"/>
    </source>
</evidence>
<evidence type="ECO:0000256" key="5">
    <source>
        <dbReference type="ARBA" id="ARBA00022840"/>
    </source>
</evidence>
<dbReference type="InterPro" id="IPR002575">
    <property type="entry name" value="Aminoglycoside_PTrfase"/>
</dbReference>
<dbReference type="PANTHER" id="PTHR34273">
    <property type="entry name" value="METHYLTHIORIBOSE KINASE"/>
    <property type="match status" value="1"/>
</dbReference>
<comment type="similarity">
    <text evidence="1">Belongs to the methylthioribose kinase family.</text>
</comment>
<evidence type="ECO:0000256" key="3">
    <source>
        <dbReference type="ARBA" id="ARBA00022741"/>
    </source>
</evidence>
<dbReference type="RefSeq" id="WP_163284869.1">
    <property type="nucleotide sequence ID" value="NZ_JAAGVY010000012.1"/>
</dbReference>
<evidence type="ECO:0000256" key="2">
    <source>
        <dbReference type="ARBA" id="ARBA00022679"/>
    </source>
</evidence>
<protein>
    <submittedName>
        <fullName evidence="7">Phosphotransferase</fullName>
    </submittedName>
</protein>